<feature type="compositionally biased region" description="Low complexity" evidence="2">
    <location>
        <begin position="20"/>
        <end position="32"/>
    </location>
</feature>
<dbReference type="GO" id="GO:0009264">
    <property type="term" value="P:deoxyribonucleotide catabolic process"/>
    <property type="evidence" value="ECO:0007669"/>
    <property type="project" value="InterPro"/>
</dbReference>
<dbReference type="STRING" id="554055.A0A2P6VLR1"/>
<evidence type="ECO:0000313" key="4">
    <source>
        <dbReference type="Proteomes" id="UP000239649"/>
    </source>
</evidence>
<comment type="caution">
    <text evidence="3">The sequence shown here is derived from an EMBL/GenBank/DDBJ whole genome shotgun (WGS) entry which is preliminary data.</text>
</comment>
<feature type="active site" description="Proton donor" evidence="1">
    <location>
        <position position="91"/>
    </location>
</feature>
<sequence>MRPRALARPAASLGQPDSPAGPHHAAAGCGQRGAALQSPAALASTAAAERGVASSLLTGGSSPSSSSGSGGVSLGSSSGRERQLRVAVDVDEVLGRFLHSLNKFCLEAYDMRYDVSDYWVYDFAKIWECCQDESNEKVHAFFDSHHFAAGIETIPGAYDSLLRLRPACEFMVVTSRQHVIQEPTLEWLEEHFPEVFSEVHFGNHFALEGASRKKSEICHAIGAEVLIDDNPAYAKECAEAGIHVLLYDWQHGYPWSKTPDGPRHDRITRVRDWAEVEQVLGVLAAQRSMT</sequence>
<dbReference type="InterPro" id="IPR052419">
    <property type="entry name" value="5_3-deoxyribonucleotidase-like"/>
</dbReference>
<evidence type="ECO:0000313" key="3">
    <source>
        <dbReference type="EMBL" id="PSC74997.1"/>
    </source>
</evidence>
<protein>
    <submittedName>
        <fullName evidence="3">NLI interacting factor-like phosphatase</fullName>
    </submittedName>
</protein>
<dbReference type="EMBL" id="LHPF02000003">
    <property type="protein sequence ID" value="PSC74997.1"/>
    <property type="molecule type" value="Genomic_DNA"/>
</dbReference>
<feature type="compositionally biased region" description="Low complexity" evidence="2">
    <location>
        <begin position="1"/>
        <end position="11"/>
    </location>
</feature>
<dbReference type="Gene3D" id="3.40.50.1000">
    <property type="entry name" value="HAD superfamily/HAD-like"/>
    <property type="match status" value="1"/>
</dbReference>
<dbReference type="PROSITE" id="PS51257">
    <property type="entry name" value="PROKAR_LIPOPROTEIN"/>
    <property type="match status" value="1"/>
</dbReference>
<dbReference type="OrthoDB" id="10248475at2759"/>
<accession>A0A2P6VLR1</accession>
<dbReference type="PANTHER" id="PTHR35134">
    <property type="entry name" value="NUCLEOTIDASE YQFW-RELATED"/>
    <property type="match status" value="1"/>
</dbReference>
<dbReference type="PANTHER" id="PTHR35134:SF2">
    <property type="entry name" value="NUCLEOTIDASE YQFW-RELATED"/>
    <property type="match status" value="1"/>
</dbReference>
<gene>
    <name evidence="3" type="ORF">C2E20_1795</name>
</gene>
<dbReference type="Pfam" id="PF06941">
    <property type="entry name" value="NT5C"/>
    <property type="match status" value="1"/>
</dbReference>
<feature type="region of interest" description="Disordered" evidence="2">
    <location>
        <begin position="1"/>
        <end position="32"/>
    </location>
</feature>
<dbReference type="GO" id="GO:0008253">
    <property type="term" value="F:5'-nucleotidase activity"/>
    <property type="evidence" value="ECO:0007669"/>
    <property type="project" value="InterPro"/>
</dbReference>
<keyword evidence="4" id="KW-1185">Reference proteome</keyword>
<feature type="compositionally biased region" description="Low complexity" evidence="2">
    <location>
        <begin position="54"/>
        <end position="67"/>
    </location>
</feature>
<dbReference type="InterPro" id="IPR036412">
    <property type="entry name" value="HAD-like_sf"/>
</dbReference>
<dbReference type="InterPro" id="IPR023214">
    <property type="entry name" value="HAD_sf"/>
</dbReference>
<feature type="region of interest" description="Disordered" evidence="2">
    <location>
        <begin position="54"/>
        <end position="77"/>
    </location>
</feature>
<organism evidence="3 4">
    <name type="scientific">Micractinium conductrix</name>
    <dbReference type="NCBI Taxonomy" id="554055"/>
    <lineage>
        <taxon>Eukaryota</taxon>
        <taxon>Viridiplantae</taxon>
        <taxon>Chlorophyta</taxon>
        <taxon>core chlorophytes</taxon>
        <taxon>Trebouxiophyceae</taxon>
        <taxon>Chlorellales</taxon>
        <taxon>Chlorellaceae</taxon>
        <taxon>Chlorella clade</taxon>
        <taxon>Micractinium</taxon>
    </lineage>
</organism>
<dbReference type="AlphaFoldDB" id="A0A2P6VLR1"/>
<dbReference type="InterPro" id="IPR010708">
    <property type="entry name" value="5'(3')-deoxyribonucleotidase"/>
</dbReference>
<proteinExistence type="predicted"/>
<feature type="active site" description="Nucleophile" evidence="1">
    <location>
        <position position="89"/>
    </location>
</feature>
<evidence type="ECO:0000256" key="1">
    <source>
        <dbReference type="PIRSR" id="PIRSR610708-1"/>
    </source>
</evidence>
<dbReference type="SUPFAM" id="SSF56784">
    <property type="entry name" value="HAD-like"/>
    <property type="match status" value="1"/>
</dbReference>
<name>A0A2P6VLR1_9CHLO</name>
<reference evidence="3 4" key="1">
    <citation type="journal article" date="2018" name="Plant J.">
        <title>Genome sequences of Chlorella sorokiniana UTEX 1602 and Micractinium conductrix SAG 241.80: implications to maltose excretion by a green alga.</title>
        <authorList>
            <person name="Arriola M.B."/>
            <person name="Velmurugan N."/>
            <person name="Zhang Y."/>
            <person name="Plunkett M.H."/>
            <person name="Hondzo H."/>
            <person name="Barney B.M."/>
        </authorList>
    </citation>
    <scope>NUCLEOTIDE SEQUENCE [LARGE SCALE GENOMIC DNA]</scope>
    <source>
        <strain evidence="3 4">SAG 241.80</strain>
    </source>
</reference>
<dbReference type="Proteomes" id="UP000239649">
    <property type="component" value="Unassembled WGS sequence"/>
</dbReference>
<evidence type="ECO:0000256" key="2">
    <source>
        <dbReference type="SAM" id="MobiDB-lite"/>
    </source>
</evidence>